<dbReference type="InterPro" id="IPR005113">
    <property type="entry name" value="uDENN_dom"/>
</dbReference>
<dbReference type="Gene3D" id="3.40.50.11500">
    <property type="match status" value="1"/>
</dbReference>
<organism evidence="5 6">
    <name type="scientific">Rhynocoris fuscipes</name>
    <dbReference type="NCBI Taxonomy" id="488301"/>
    <lineage>
        <taxon>Eukaryota</taxon>
        <taxon>Metazoa</taxon>
        <taxon>Ecdysozoa</taxon>
        <taxon>Arthropoda</taxon>
        <taxon>Hexapoda</taxon>
        <taxon>Insecta</taxon>
        <taxon>Pterygota</taxon>
        <taxon>Neoptera</taxon>
        <taxon>Paraneoptera</taxon>
        <taxon>Hemiptera</taxon>
        <taxon>Heteroptera</taxon>
        <taxon>Panheteroptera</taxon>
        <taxon>Cimicomorpha</taxon>
        <taxon>Reduviidae</taxon>
        <taxon>Harpactorinae</taxon>
        <taxon>Harpactorini</taxon>
        <taxon>Rhynocoris</taxon>
    </lineage>
</organism>
<dbReference type="Gene3D" id="2.100.10.50">
    <property type="match status" value="1"/>
</dbReference>
<dbReference type="SMART" id="SM00799">
    <property type="entry name" value="DENN"/>
    <property type="match status" value="1"/>
</dbReference>
<evidence type="ECO:0000256" key="2">
    <source>
        <dbReference type="SAM" id="MobiDB-lite"/>
    </source>
</evidence>
<dbReference type="PANTHER" id="PTHR12296">
    <property type="entry name" value="DENN DOMAIN-CONTAINING PROTEIN 4"/>
    <property type="match status" value="1"/>
</dbReference>
<dbReference type="EMBL" id="JAPXFL010000004">
    <property type="protein sequence ID" value="KAK9507859.1"/>
    <property type="molecule type" value="Genomic_DNA"/>
</dbReference>
<evidence type="ECO:0000259" key="4">
    <source>
        <dbReference type="PROSITE" id="PS51498"/>
    </source>
</evidence>
<evidence type="ECO:0000313" key="6">
    <source>
        <dbReference type="Proteomes" id="UP001461498"/>
    </source>
</evidence>
<dbReference type="Pfam" id="PF02141">
    <property type="entry name" value="DENN"/>
    <property type="match status" value="1"/>
</dbReference>
<comment type="caution">
    <text evidence="5">The sequence shown here is derived from an EMBL/GenBank/DDBJ whole genome shotgun (WGS) entry which is preliminary data.</text>
</comment>
<feature type="domain" description="UDENN" evidence="3">
    <location>
        <begin position="186"/>
        <end position="637"/>
    </location>
</feature>
<feature type="compositionally biased region" description="Polar residues" evidence="2">
    <location>
        <begin position="1330"/>
        <end position="1347"/>
    </location>
</feature>
<feature type="region of interest" description="Disordered" evidence="2">
    <location>
        <begin position="1043"/>
        <end position="1065"/>
    </location>
</feature>
<reference evidence="5 6" key="1">
    <citation type="submission" date="2022-12" db="EMBL/GenBank/DDBJ databases">
        <title>Chromosome-level genome assembly of true bugs.</title>
        <authorList>
            <person name="Ma L."/>
            <person name="Li H."/>
        </authorList>
    </citation>
    <scope>NUCLEOTIDE SEQUENCE [LARGE SCALE GENOMIC DNA]</scope>
    <source>
        <strain evidence="5">Lab_2022b</strain>
    </source>
</reference>
<dbReference type="Pfam" id="PF03455">
    <property type="entry name" value="dDENN"/>
    <property type="match status" value="1"/>
</dbReference>
<dbReference type="PROSITE" id="PS51498">
    <property type="entry name" value="MABP"/>
    <property type="match status" value="1"/>
</dbReference>
<dbReference type="InterPro" id="IPR005112">
    <property type="entry name" value="dDENN_dom"/>
</dbReference>
<dbReference type="InterPro" id="IPR001194">
    <property type="entry name" value="cDENN_dom"/>
</dbReference>
<dbReference type="PANTHER" id="PTHR12296:SF30">
    <property type="entry name" value="DENN DOMAIN-CONTAINING PROTEIN CRAG"/>
    <property type="match status" value="1"/>
</dbReference>
<feature type="compositionally biased region" description="Basic and acidic residues" evidence="2">
    <location>
        <begin position="1266"/>
        <end position="1275"/>
    </location>
</feature>
<dbReference type="InterPro" id="IPR037516">
    <property type="entry name" value="Tripartite_DENN"/>
</dbReference>
<feature type="compositionally biased region" description="Polar residues" evidence="2">
    <location>
        <begin position="1236"/>
        <end position="1247"/>
    </location>
</feature>
<feature type="compositionally biased region" description="Polar residues" evidence="2">
    <location>
        <begin position="1301"/>
        <end position="1315"/>
    </location>
</feature>
<gene>
    <name evidence="5" type="ORF">O3M35_007632</name>
</gene>
<dbReference type="GO" id="GO:0031410">
    <property type="term" value="C:cytoplasmic vesicle"/>
    <property type="evidence" value="ECO:0007669"/>
    <property type="project" value="TreeGrafter"/>
</dbReference>
<feature type="region of interest" description="Disordered" evidence="2">
    <location>
        <begin position="1298"/>
        <end position="1347"/>
    </location>
</feature>
<feature type="region of interest" description="Disordered" evidence="2">
    <location>
        <begin position="1590"/>
        <end position="1638"/>
    </location>
</feature>
<evidence type="ECO:0000313" key="5">
    <source>
        <dbReference type="EMBL" id="KAK9507859.1"/>
    </source>
</evidence>
<feature type="domain" description="MABP" evidence="4">
    <location>
        <begin position="38"/>
        <end position="194"/>
    </location>
</feature>
<feature type="region of interest" description="Disordered" evidence="2">
    <location>
        <begin position="1156"/>
        <end position="1192"/>
    </location>
</feature>
<dbReference type="InterPro" id="IPR051696">
    <property type="entry name" value="DENN_Domain_GEFs"/>
</dbReference>
<sequence>MDERKVVDYFVIAGLPSDNEKLEDFSRDNSQLKTTHSKAPITDIAVIFPSQDEKAPEGYTVIKRTPSGITADLNHGSIRSQEVFLCYRRGRDKPPLVDIGVMYEGKERILSDSEIVEFTPSGKPANVNNSTSKTFLTYRRAQPSMPCNALVVTEIAVIITNRGETVPPAYCMIKKNLNKGLVGSDVFLCYKKSMNRANLINYKPSILLRYPEKDRPNLPLPTTVPMFCLPMGCSLEKWPKSALEPLPFFSTFVLTVSDAAEKLYGSAVTFYEPYPAHKLTDEQKKALGYSDDDESKDECTFNINKCICLLSRWPFFDTYERFLNFLYDMSIDPTPHPVPIERFITYLIEDVPFPSQQRPRILVQLSPSNRLILTQPEDLPLPRSGAGFRQLLMHLGSDNCLLLLLCGLTEQKILVHSLRPDVLTAVAEAISMIMFPFKWQCPYIPLCPLGLAEVLHAPVPFLIGVDSRFFDLYDLPSDVNSVDLDTNNITFCEEKRHLTIKLLPKKAGRALRNNLDMLSEKLKEFIKQSMEPVNHSASENSIDKEFQMKKKEQNLELEIQEAFLRFMATILKGFRNYLLPITKAPTVGTTDANSLFDLQGFLRSREKSHSKFFSLVTRTQMFIRFIEERSFVSDMDAGLAFFDECTEKVDNDDENVRLLELDESQHSERTVFFMPPEPMGETHTYKGFNLDPALFTRHCCGWKHDSGKSCDGSGNPATSKDKTDRGGRYSGSGVTPGSPMARRTKYEIKTAQKLARKFASSPLLWAKCLLGTCYSIWFIHLPSYILTTQNPPSILRYAYELLVKIHKNKTPTDEICYRVMMQLCGVYSQPVVAVKLLFHMKRSNLQPNAITYGFYNRAVLEAKWPSGMSNSSQLLWNKLRNVIVGAALFRKAGMTAGRRRSVMADDMGGLADRAANSGSRTSIDSADSVSHKFNENVKEEIEYKSEREKAKTIGSEEIDSDNCLAPSAEGFAAFDKFRSRLGSIVRPTGLPLINPTTTFKQQQPFESSAGLLMTGQCGPLKEEQLDLEGIFDHSPTSAISPVLPGSHQAHSNSGDSPGIGPRRWTYRRGSCTEFHHRPAPPVSPPPVKPPTQDISYKILTRSESFANDAGILAKLHTLKADVMPKEINHKSGHHSNINASKSLFTRRGSLNLRKLKDPHTASDSYESSTENIGSSVGSAGGGSFEEINRMDTPKRSRLVNALGAKLNKYSTGSSGQQQDNFMHNNAASEEQLNCGSVLKSPSRTPVTENDPLGALGNDDEEEEGKEQETEEKIDKNASLTASEIELDQCGAPVLFDRRTNSDWGSSTVPRSATFTKTDETDEELSRQMHRSSTMPINTSATTTSDSQPVFSSFKLPFTRYSPGRFSLRKAADIRINAQMIESAITSLSPSSLTSKKSNELLLGGLSSLKSAANTVAKKFDEIKGVISANSTPVKSASHRGTLERDACFYENETEYADENISQRRKISSEFSPLNRGQLHQSDLLWSAHLSDWLNDSSSKGSDNNLGESVVNMSQPSIFTPWGQREVSAPIALQIVMTTCSKCHNCCSLLYDEEIMAGWTPEDSNLNTKCQFCGKATVPLLSVTVLDFRNSPMTQSSTSTKERKISTISLGTSRTNLGDGQEDPNSSGEPPPLGDVSTDPLAVESTKAQPVTSDPITVPYLNPLVLRKEFESILTAEGDTCLTQPKFVDEHPIIYWNMVWVFTRINVESHLPGLALGCASALADPHPSWLSAGAANVLVSTMWHNPRLHDEVGQPMFLSWDHDTQPSTLVSALVMDQTTVPQSVMQKTISCLQCGDLLEPLKFLAFERQKLKGRGHSLYREILFLGITALGRENIDQIIFDREYCSAFEKLPYEKDPKLYMRCDQPLTLASFYCRQFFRPLEL</sequence>
<dbReference type="Proteomes" id="UP001461498">
    <property type="component" value="Unassembled WGS sequence"/>
</dbReference>
<dbReference type="InterPro" id="IPR023341">
    <property type="entry name" value="MABP"/>
</dbReference>
<keyword evidence="6" id="KW-1185">Reference proteome</keyword>
<feature type="region of interest" description="Disordered" evidence="2">
    <location>
        <begin position="705"/>
        <end position="740"/>
    </location>
</feature>
<evidence type="ECO:0000256" key="1">
    <source>
        <dbReference type="ARBA" id="ARBA00022658"/>
    </source>
</evidence>
<dbReference type="Pfam" id="PF03456">
    <property type="entry name" value="uDENN"/>
    <property type="match status" value="1"/>
</dbReference>
<evidence type="ECO:0008006" key="7">
    <source>
        <dbReference type="Google" id="ProtNLM"/>
    </source>
</evidence>
<dbReference type="GO" id="GO:0005085">
    <property type="term" value="F:guanyl-nucleotide exchange factor activity"/>
    <property type="evidence" value="ECO:0007669"/>
    <property type="project" value="UniProtKB-KW"/>
</dbReference>
<dbReference type="SMART" id="SM00800">
    <property type="entry name" value="uDENN"/>
    <property type="match status" value="1"/>
</dbReference>
<dbReference type="GO" id="GO:0032483">
    <property type="term" value="P:regulation of Rab protein signal transduction"/>
    <property type="evidence" value="ECO:0007669"/>
    <property type="project" value="TreeGrafter"/>
</dbReference>
<keyword evidence="1" id="KW-0344">Guanine-nucleotide releasing factor</keyword>
<protein>
    <recommendedName>
        <fullName evidence="7">C-myc promoter-binding protein</fullName>
    </recommendedName>
</protein>
<dbReference type="PROSITE" id="PS50211">
    <property type="entry name" value="DENN"/>
    <property type="match status" value="1"/>
</dbReference>
<evidence type="ECO:0000259" key="3">
    <source>
        <dbReference type="PROSITE" id="PS50211"/>
    </source>
</evidence>
<name>A0AAW1DA20_9HEMI</name>
<dbReference type="SMART" id="SM00801">
    <property type="entry name" value="dDENN"/>
    <property type="match status" value="1"/>
</dbReference>
<feature type="compositionally biased region" description="Polar residues" evidence="2">
    <location>
        <begin position="1605"/>
        <end position="1627"/>
    </location>
</feature>
<feature type="compositionally biased region" description="Polar residues" evidence="2">
    <location>
        <begin position="1161"/>
        <end position="1172"/>
    </location>
</feature>
<dbReference type="InterPro" id="IPR043153">
    <property type="entry name" value="DENN_C"/>
</dbReference>
<feature type="region of interest" description="Disordered" evidence="2">
    <location>
        <begin position="1236"/>
        <end position="1277"/>
    </location>
</feature>
<proteinExistence type="predicted"/>
<accession>A0AAW1DA20</accession>